<dbReference type="OrthoDB" id="371214at2"/>
<dbReference type="STRING" id="889378.Spiaf_0640"/>
<evidence type="ECO:0000313" key="2">
    <source>
        <dbReference type="Proteomes" id="UP000007383"/>
    </source>
</evidence>
<reference evidence="2" key="1">
    <citation type="journal article" date="2013" name="Stand. Genomic Sci.">
        <title>Complete genome sequence of the halophilic bacterium Spirochaeta africana type strain (Z-7692(T)) from the alkaline Lake Magadi in the East African Rift.</title>
        <authorList>
            <person name="Liolos K."/>
            <person name="Abt B."/>
            <person name="Scheuner C."/>
            <person name="Teshima H."/>
            <person name="Held B."/>
            <person name="Lapidus A."/>
            <person name="Nolan M."/>
            <person name="Lucas S."/>
            <person name="Deshpande S."/>
            <person name="Cheng J.F."/>
            <person name="Tapia R."/>
            <person name="Goodwin L.A."/>
            <person name="Pitluck S."/>
            <person name="Pagani I."/>
            <person name="Ivanova N."/>
            <person name="Mavromatis K."/>
            <person name="Mikhailova N."/>
            <person name="Huntemann M."/>
            <person name="Pati A."/>
            <person name="Chen A."/>
            <person name="Palaniappan K."/>
            <person name="Land M."/>
            <person name="Rohde M."/>
            <person name="Tindall B.J."/>
            <person name="Detter J.C."/>
            <person name="Goker M."/>
            <person name="Bristow J."/>
            <person name="Eisen J.A."/>
            <person name="Markowitz V."/>
            <person name="Hugenholtz P."/>
            <person name="Woyke T."/>
            <person name="Klenk H.P."/>
            <person name="Kyrpides N.C."/>
        </authorList>
    </citation>
    <scope>NUCLEOTIDE SEQUENCE</scope>
    <source>
        <strain evidence="2">ATCC 700263 / DSM 8902 / Z-7692</strain>
    </source>
</reference>
<dbReference type="EMBL" id="CP003282">
    <property type="protein sequence ID" value="AFG36740.1"/>
    <property type="molecule type" value="Genomic_DNA"/>
</dbReference>
<dbReference type="RefSeq" id="WP_014454737.1">
    <property type="nucleotide sequence ID" value="NC_017098.1"/>
</dbReference>
<dbReference type="HOGENOM" id="CLU_1194069_0_0_12"/>
<protein>
    <recommendedName>
        <fullName evidence="3">Fido domain-containing protein</fullName>
    </recommendedName>
</protein>
<name>H9UGU7_SPIAZ</name>
<dbReference type="InterPro" id="IPR036597">
    <property type="entry name" value="Fido-like_dom_sf"/>
</dbReference>
<sequence length="218" mass="25139">MSRLFDIDTIETDLRGFQRDFAEINDQLAMRREDITDTMVAQIVDAYRFLNELLEKGMDLFTPAGLHALLEMNHIVLCGLDSTTRSQYYHHLNETRKSFLQRIKPIKEWVLKKRDNGNPYKLAAGFYSRMLSQPQLFLEGNHRTGNILLNYLLVSKDADPFVISPATALPYLDLSGDIKFSNKDNSLDANVKLPGHRKRFRVFLEQHSNPRYLCEGGS</sequence>
<dbReference type="Proteomes" id="UP000007383">
    <property type="component" value="Chromosome"/>
</dbReference>
<keyword evidence="2" id="KW-1185">Reference proteome</keyword>
<evidence type="ECO:0000313" key="1">
    <source>
        <dbReference type="EMBL" id="AFG36740.1"/>
    </source>
</evidence>
<dbReference type="SUPFAM" id="SSF140931">
    <property type="entry name" value="Fic-like"/>
    <property type="match status" value="1"/>
</dbReference>
<gene>
    <name evidence="1" type="ordered locus">Spiaf_0640</name>
</gene>
<dbReference type="PATRIC" id="fig|889378.3.peg.651"/>
<proteinExistence type="predicted"/>
<dbReference type="AlphaFoldDB" id="H9UGU7"/>
<organism evidence="1 2">
    <name type="scientific">Spirochaeta africana (strain ATCC 700263 / DSM 8902 / Z-7692)</name>
    <dbReference type="NCBI Taxonomy" id="889378"/>
    <lineage>
        <taxon>Bacteria</taxon>
        <taxon>Pseudomonadati</taxon>
        <taxon>Spirochaetota</taxon>
        <taxon>Spirochaetia</taxon>
        <taxon>Spirochaetales</taxon>
        <taxon>Spirochaetaceae</taxon>
        <taxon>Spirochaeta</taxon>
    </lineage>
</organism>
<dbReference type="Gene3D" id="1.10.3290.10">
    <property type="entry name" value="Fido-like domain"/>
    <property type="match status" value="1"/>
</dbReference>
<dbReference type="KEGG" id="sfc:Spiaf_0640"/>
<accession>H9UGU7</accession>
<evidence type="ECO:0008006" key="3">
    <source>
        <dbReference type="Google" id="ProtNLM"/>
    </source>
</evidence>
<dbReference type="eggNOG" id="COG3177">
    <property type="taxonomic scope" value="Bacteria"/>
</dbReference>